<dbReference type="RefSeq" id="WP_163547168.1">
    <property type="nucleotide sequence ID" value="NZ_JALKFT010000006.1"/>
</dbReference>
<sequence length="92" mass="9769">MALVHHDPQDGILTTRIGQAEITVRPEPPAAAGSTAVILLRVDAPMLDTLAAAYLGPDEARSLAQSLVRAAEAVQPSSPWRAPRPHPQAHPR</sequence>
<name>A0ABT0JW51_9ACTN</name>
<protein>
    <submittedName>
        <fullName evidence="2">Uncharacterized protein</fullName>
    </submittedName>
</protein>
<reference evidence="2 3" key="1">
    <citation type="submission" date="2022-04" db="EMBL/GenBank/DDBJ databases">
        <title>Genome diversity in the genus Frankia.</title>
        <authorList>
            <person name="Carlos-Shanley C."/>
            <person name="Hahn D."/>
        </authorList>
    </citation>
    <scope>NUCLEOTIDE SEQUENCE [LARGE SCALE GENOMIC DNA]</scope>
    <source>
        <strain evidence="2 3">Ag45/Mut15</strain>
    </source>
</reference>
<dbReference type="Proteomes" id="UP001201873">
    <property type="component" value="Unassembled WGS sequence"/>
</dbReference>
<evidence type="ECO:0000313" key="3">
    <source>
        <dbReference type="Proteomes" id="UP001201873"/>
    </source>
</evidence>
<comment type="caution">
    <text evidence="2">The sequence shown here is derived from an EMBL/GenBank/DDBJ whole genome shotgun (WGS) entry which is preliminary data.</text>
</comment>
<accession>A0ABT0JW51</accession>
<feature type="region of interest" description="Disordered" evidence="1">
    <location>
        <begin position="73"/>
        <end position="92"/>
    </location>
</feature>
<proteinExistence type="predicted"/>
<dbReference type="EMBL" id="JALKFT010000006">
    <property type="protein sequence ID" value="MCK9875771.1"/>
    <property type="molecule type" value="Genomic_DNA"/>
</dbReference>
<evidence type="ECO:0000313" key="2">
    <source>
        <dbReference type="EMBL" id="MCK9875771.1"/>
    </source>
</evidence>
<keyword evidence="3" id="KW-1185">Reference proteome</keyword>
<feature type="compositionally biased region" description="Basic residues" evidence="1">
    <location>
        <begin position="83"/>
        <end position="92"/>
    </location>
</feature>
<organism evidence="2 3">
    <name type="scientific">Frankia umida</name>
    <dbReference type="NCBI Taxonomy" id="573489"/>
    <lineage>
        <taxon>Bacteria</taxon>
        <taxon>Bacillati</taxon>
        <taxon>Actinomycetota</taxon>
        <taxon>Actinomycetes</taxon>
        <taxon>Frankiales</taxon>
        <taxon>Frankiaceae</taxon>
        <taxon>Frankia</taxon>
    </lineage>
</organism>
<evidence type="ECO:0000256" key="1">
    <source>
        <dbReference type="SAM" id="MobiDB-lite"/>
    </source>
</evidence>
<gene>
    <name evidence="2" type="ORF">MXD59_08290</name>
</gene>